<dbReference type="Proteomes" id="UP000678374">
    <property type="component" value="Unassembled WGS sequence"/>
</dbReference>
<organism evidence="1 2">
    <name type="scientific">Ideonella aquatica</name>
    <dbReference type="NCBI Taxonomy" id="2824119"/>
    <lineage>
        <taxon>Bacteria</taxon>
        <taxon>Pseudomonadati</taxon>
        <taxon>Pseudomonadota</taxon>
        <taxon>Betaproteobacteria</taxon>
        <taxon>Burkholderiales</taxon>
        <taxon>Sphaerotilaceae</taxon>
        <taxon>Ideonella</taxon>
    </lineage>
</organism>
<dbReference type="AlphaFoldDB" id="A0A940YNN6"/>
<protein>
    <submittedName>
        <fullName evidence="1">Uncharacterized protein</fullName>
    </submittedName>
</protein>
<sequence length="352" mass="39538">MLEPEIYWHYFGKLRAELEDAACEQATRSLQAALTSEVQARSCFVIPATSEGVLFEAIIRWLRATSMKVYATTLDGLVERRLSTVYRQEDADFALTCYVGALGALADKLQPNTLLRRIFSGGGNGRSSNLLVVSLMHQLDRPADTSAHSRMCHDMAKCAERRGYRTVILPEPGMRLDALLHFVRTAPSRILDGSHKSERELERRLADVSDSPSIGPLLAVAWRHLKSGTDPGLLVRREFDRRVREVGEAAQIYPWEAIISLWSAVLHGLESDEEYAGRWYSKVNARRDGWVPLDAINDMLLHEAAIYCLHARVDPACMSYLVVYHGSRWLQQRMALASFGGISPASARPVWE</sequence>
<reference evidence="1" key="1">
    <citation type="submission" date="2021-04" db="EMBL/GenBank/DDBJ databases">
        <title>The genome sequence of Ideonella sp. 4Y11.</title>
        <authorList>
            <person name="Liu Y."/>
        </authorList>
    </citation>
    <scope>NUCLEOTIDE SEQUENCE</scope>
    <source>
        <strain evidence="1">4Y11</strain>
    </source>
</reference>
<dbReference type="RefSeq" id="WP_210802897.1">
    <property type="nucleotide sequence ID" value="NZ_JAGQDE010000013.1"/>
</dbReference>
<evidence type="ECO:0000313" key="2">
    <source>
        <dbReference type="Proteomes" id="UP000678374"/>
    </source>
</evidence>
<evidence type="ECO:0000313" key="1">
    <source>
        <dbReference type="EMBL" id="MBQ0960217.1"/>
    </source>
</evidence>
<dbReference type="EMBL" id="JAGQDE010000013">
    <property type="protein sequence ID" value="MBQ0960217.1"/>
    <property type="molecule type" value="Genomic_DNA"/>
</dbReference>
<name>A0A940YNN6_9BURK</name>
<proteinExistence type="predicted"/>
<comment type="caution">
    <text evidence="1">The sequence shown here is derived from an EMBL/GenBank/DDBJ whole genome shotgun (WGS) entry which is preliminary data.</text>
</comment>
<accession>A0A940YNN6</accession>
<gene>
    <name evidence="1" type="ORF">KAK06_14780</name>
</gene>
<keyword evidence="2" id="KW-1185">Reference proteome</keyword>